<protein>
    <submittedName>
        <fullName evidence="2">Uncharacterized protein</fullName>
    </submittedName>
</protein>
<dbReference type="EMBL" id="KZ819322">
    <property type="protein sequence ID" value="PWN23455.1"/>
    <property type="molecule type" value="Genomic_DNA"/>
</dbReference>
<gene>
    <name evidence="2" type="ORF">BCV69DRAFT_281075</name>
</gene>
<feature type="compositionally biased region" description="Acidic residues" evidence="1">
    <location>
        <begin position="118"/>
        <end position="132"/>
    </location>
</feature>
<dbReference type="GeneID" id="37013586"/>
<keyword evidence="3" id="KW-1185">Reference proteome</keyword>
<evidence type="ECO:0000256" key="1">
    <source>
        <dbReference type="SAM" id="MobiDB-lite"/>
    </source>
</evidence>
<evidence type="ECO:0000313" key="2">
    <source>
        <dbReference type="EMBL" id="PWN23455.1"/>
    </source>
</evidence>
<organism evidence="2 3">
    <name type="scientific">Pseudomicrostroma glucosiphilum</name>
    <dbReference type="NCBI Taxonomy" id="1684307"/>
    <lineage>
        <taxon>Eukaryota</taxon>
        <taxon>Fungi</taxon>
        <taxon>Dikarya</taxon>
        <taxon>Basidiomycota</taxon>
        <taxon>Ustilaginomycotina</taxon>
        <taxon>Exobasidiomycetes</taxon>
        <taxon>Microstromatales</taxon>
        <taxon>Microstromatales incertae sedis</taxon>
        <taxon>Pseudomicrostroma</taxon>
    </lineage>
</organism>
<reference evidence="2 3" key="1">
    <citation type="journal article" date="2018" name="Mol. Biol. Evol.">
        <title>Broad Genomic Sampling Reveals a Smut Pathogenic Ancestry of the Fungal Clade Ustilaginomycotina.</title>
        <authorList>
            <person name="Kijpornyongpan T."/>
            <person name="Mondo S.J."/>
            <person name="Barry K."/>
            <person name="Sandor L."/>
            <person name="Lee J."/>
            <person name="Lipzen A."/>
            <person name="Pangilinan J."/>
            <person name="LaButti K."/>
            <person name="Hainaut M."/>
            <person name="Henrissat B."/>
            <person name="Grigoriev I.V."/>
            <person name="Spatafora J.W."/>
            <person name="Aime M.C."/>
        </authorList>
    </citation>
    <scope>NUCLEOTIDE SEQUENCE [LARGE SCALE GENOMIC DNA]</scope>
    <source>
        <strain evidence="2 3">MCA 4718</strain>
    </source>
</reference>
<feature type="compositionally biased region" description="Acidic residues" evidence="1">
    <location>
        <begin position="44"/>
        <end position="64"/>
    </location>
</feature>
<dbReference type="AlphaFoldDB" id="A0A316UJQ8"/>
<sequence length="140" mass="15303">MRTGPCKSTEPDGGAAEQRAWPPGQRAYKQRWKTLDQASQSVYQEDDHEDSDAEGTDSGADDCQSDGQQSEHDSAASDGESVQCEEAEGSASYQADHVEFVASAPYDDGSSLNQDYGSDFEQDYGSDYDQDYSSDYSSDY</sequence>
<evidence type="ECO:0000313" key="3">
    <source>
        <dbReference type="Proteomes" id="UP000245942"/>
    </source>
</evidence>
<feature type="region of interest" description="Disordered" evidence="1">
    <location>
        <begin position="1"/>
        <end position="140"/>
    </location>
</feature>
<proteinExistence type="predicted"/>
<accession>A0A316UJQ8</accession>
<name>A0A316UJQ8_9BASI</name>
<dbReference type="RefSeq" id="XP_025350615.1">
    <property type="nucleotide sequence ID" value="XM_025491852.1"/>
</dbReference>
<dbReference type="Proteomes" id="UP000245942">
    <property type="component" value="Unassembled WGS sequence"/>
</dbReference>